<proteinExistence type="inferred from homology"/>
<keyword evidence="4" id="KW-0560">Oxidoreductase</keyword>
<gene>
    <name evidence="6" type="ORF">BGZ65_006500</name>
</gene>
<dbReference type="SUPFAM" id="SSF51905">
    <property type="entry name" value="FAD/NAD(P)-binding domain"/>
    <property type="match status" value="1"/>
</dbReference>
<dbReference type="Pfam" id="PF01494">
    <property type="entry name" value="FAD_binding_3"/>
    <property type="match status" value="1"/>
</dbReference>
<evidence type="ECO:0000259" key="5">
    <source>
        <dbReference type="Pfam" id="PF01494"/>
    </source>
</evidence>
<dbReference type="PRINTS" id="PR00420">
    <property type="entry name" value="RNGMNOXGNASE"/>
</dbReference>
<sequence>MGPGVMPMIEQLGLLEKFLEVSKENDVVSNFNEELQLTSTIGYTELAQRNGYPNYIISRPHLYDLFYSQLPKEKIHMNKRVVSIEQEEEGEAGGHVTITFTDKTTARGHILVGADGAYSAVRQSLYDQLHQQDKLPLSDKEEMPCASICLVGKTGPLSTEKFPHLLEKYCRFENVSGANKPYTWLTFCMPDNTICWMVIEHLHLMTNRTDIASNAEWGPGTTDAMIDKVKGFPIPSGAEGLTLADVINETPRELISQVALEGKFFETWYSGRTVLVGDGANIAIQDAIVLSNYLYNMCDSKPATITRAFEGYHQERVASARQNYDTSNRTRHLFRQRLVNGFIRFVFKYIPQMAWNYIFDSFYGDRPQVAFLPLVPDRGKIKAFPQRSLHLNDPPS</sequence>
<evidence type="ECO:0000313" key="6">
    <source>
        <dbReference type="EMBL" id="KAF9942265.1"/>
    </source>
</evidence>
<comment type="similarity">
    <text evidence="1">Belongs to the paxM FAD-dependent monooxygenase family.</text>
</comment>
<dbReference type="InterPro" id="IPR036188">
    <property type="entry name" value="FAD/NAD-bd_sf"/>
</dbReference>
<evidence type="ECO:0000256" key="4">
    <source>
        <dbReference type="ARBA" id="ARBA00023002"/>
    </source>
</evidence>
<organism evidence="6 7">
    <name type="scientific">Modicella reniformis</name>
    <dbReference type="NCBI Taxonomy" id="1440133"/>
    <lineage>
        <taxon>Eukaryota</taxon>
        <taxon>Fungi</taxon>
        <taxon>Fungi incertae sedis</taxon>
        <taxon>Mucoromycota</taxon>
        <taxon>Mortierellomycotina</taxon>
        <taxon>Mortierellomycetes</taxon>
        <taxon>Mortierellales</taxon>
        <taxon>Mortierellaceae</taxon>
        <taxon>Modicella</taxon>
    </lineage>
</organism>
<keyword evidence="7" id="KW-1185">Reference proteome</keyword>
<comment type="caution">
    <text evidence="6">The sequence shown here is derived from an EMBL/GenBank/DDBJ whole genome shotgun (WGS) entry which is preliminary data.</text>
</comment>
<accession>A0A9P6IQP8</accession>
<name>A0A9P6IQP8_9FUNG</name>
<keyword evidence="2" id="KW-0285">Flavoprotein</keyword>
<protein>
    <recommendedName>
        <fullName evidence="5">FAD-binding domain-containing protein</fullName>
    </recommendedName>
</protein>
<dbReference type="GO" id="GO:0004497">
    <property type="term" value="F:monooxygenase activity"/>
    <property type="evidence" value="ECO:0007669"/>
    <property type="project" value="InterPro"/>
</dbReference>
<dbReference type="PANTHER" id="PTHR47356:SF2">
    <property type="entry name" value="FAD-BINDING DOMAIN-CONTAINING PROTEIN-RELATED"/>
    <property type="match status" value="1"/>
</dbReference>
<dbReference type="EMBL" id="JAAAHW010009368">
    <property type="protein sequence ID" value="KAF9942265.1"/>
    <property type="molecule type" value="Genomic_DNA"/>
</dbReference>
<dbReference type="InterPro" id="IPR002938">
    <property type="entry name" value="FAD-bd"/>
</dbReference>
<dbReference type="Gene3D" id="3.50.50.60">
    <property type="entry name" value="FAD/NAD(P)-binding domain"/>
    <property type="match status" value="1"/>
</dbReference>
<feature type="domain" description="FAD-binding" evidence="5">
    <location>
        <begin position="4"/>
        <end position="133"/>
    </location>
</feature>
<evidence type="ECO:0000313" key="7">
    <source>
        <dbReference type="Proteomes" id="UP000749646"/>
    </source>
</evidence>
<evidence type="ECO:0000256" key="1">
    <source>
        <dbReference type="ARBA" id="ARBA00007992"/>
    </source>
</evidence>
<dbReference type="Proteomes" id="UP000749646">
    <property type="component" value="Unassembled WGS sequence"/>
</dbReference>
<dbReference type="InterPro" id="IPR050562">
    <property type="entry name" value="FAD_mOase_fung"/>
</dbReference>
<evidence type="ECO:0000256" key="3">
    <source>
        <dbReference type="ARBA" id="ARBA00022827"/>
    </source>
</evidence>
<dbReference type="OrthoDB" id="10029326at2759"/>
<reference evidence="6" key="1">
    <citation type="journal article" date="2020" name="Fungal Divers.">
        <title>Resolving the Mortierellaceae phylogeny through synthesis of multi-gene phylogenetics and phylogenomics.</title>
        <authorList>
            <person name="Vandepol N."/>
            <person name="Liber J."/>
            <person name="Desiro A."/>
            <person name="Na H."/>
            <person name="Kennedy M."/>
            <person name="Barry K."/>
            <person name="Grigoriev I.V."/>
            <person name="Miller A.N."/>
            <person name="O'Donnell K."/>
            <person name="Stajich J.E."/>
            <person name="Bonito G."/>
        </authorList>
    </citation>
    <scope>NUCLEOTIDE SEQUENCE</scope>
    <source>
        <strain evidence="6">MES-2147</strain>
    </source>
</reference>
<dbReference type="GO" id="GO:0071949">
    <property type="term" value="F:FAD binding"/>
    <property type="evidence" value="ECO:0007669"/>
    <property type="project" value="InterPro"/>
</dbReference>
<dbReference type="PANTHER" id="PTHR47356">
    <property type="entry name" value="FAD-DEPENDENT MONOOXYGENASE ASQG-RELATED"/>
    <property type="match status" value="1"/>
</dbReference>
<evidence type="ECO:0000256" key="2">
    <source>
        <dbReference type="ARBA" id="ARBA00022630"/>
    </source>
</evidence>
<dbReference type="AlphaFoldDB" id="A0A9P6IQP8"/>
<keyword evidence="3" id="KW-0274">FAD</keyword>